<reference evidence="3" key="1">
    <citation type="submission" date="2016-10" db="EMBL/GenBank/DDBJ databases">
        <authorList>
            <person name="Varghese N."/>
            <person name="Submissions S."/>
        </authorList>
    </citation>
    <scope>NUCLEOTIDE SEQUENCE [LARGE SCALE GENOMIC DNA]</scope>
    <source>
        <strain evidence="3">IBRC-M 10655</strain>
    </source>
</reference>
<dbReference type="InterPro" id="IPR036724">
    <property type="entry name" value="Cobalamin-bd_sf"/>
</dbReference>
<dbReference type="GO" id="GO:0046872">
    <property type="term" value="F:metal ion binding"/>
    <property type="evidence" value="ECO:0007669"/>
    <property type="project" value="InterPro"/>
</dbReference>
<accession>A0A1H0NJD8</accession>
<evidence type="ECO:0000313" key="3">
    <source>
        <dbReference type="Proteomes" id="UP000199651"/>
    </source>
</evidence>
<feature type="domain" description="B12-binding" evidence="1">
    <location>
        <begin position="6"/>
        <end position="139"/>
    </location>
</feature>
<dbReference type="Pfam" id="PF02310">
    <property type="entry name" value="B12-binding"/>
    <property type="match status" value="1"/>
</dbReference>
<name>A0A1H0NJD8_9PSEU</name>
<dbReference type="STRING" id="504798.SAMN05421871_102420"/>
<keyword evidence="3" id="KW-1185">Reference proteome</keyword>
<dbReference type="GO" id="GO:0031419">
    <property type="term" value="F:cobalamin binding"/>
    <property type="evidence" value="ECO:0007669"/>
    <property type="project" value="InterPro"/>
</dbReference>
<evidence type="ECO:0000313" key="2">
    <source>
        <dbReference type="EMBL" id="SDO92741.1"/>
    </source>
</evidence>
<dbReference type="Proteomes" id="UP000199651">
    <property type="component" value="Unassembled WGS sequence"/>
</dbReference>
<gene>
    <name evidence="2" type="ORF">SAMN05192558_105370</name>
</gene>
<sequence>MNQFNRATVILGVAASDAHAVANILIAESLREAGFLVVNLGVCTPLPEFAEAYQANPTAVAVVVGSLNGHAYDDLRDLPALRARGLLGCPVVVGGNISVGSTKSDRDRARLEQLGVDHVLDDVAHLVPLLAGLAQPVFA</sequence>
<dbReference type="OrthoDB" id="3386646at2"/>
<organism evidence="2 3">
    <name type="scientific">Actinokineospora alba</name>
    <dbReference type="NCBI Taxonomy" id="504798"/>
    <lineage>
        <taxon>Bacteria</taxon>
        <taxon>Bacillati</taxon>
        <taxon>Actinomycetota</taxon>
        <taxon>Actinomycetes</taxon>
        <taxon>Pseudonocardiales</taxon>
        <taxon>Pseudonocardiaceae</taxon>
        <taxon>Actinokineospora</taxon>
    </lineage>
</organism>
<dbReference type="Gene3D" id="3.40.50.280">
    <property type="entry name" value="Cobalamin-binding domain"/>
    <property type="match status" value="1"/>
</dbReference>
<evidence type="ECO:0000259" key="1">
    <source>
        <dbReference type="PROSITE" id="PS51332"/>
    </source>
</evidence>
<dbReference type="PROSITE" id="PS51332">
    <property type="entry name" value="B12_BINDING"/>
    <property type="match status" value="1"/>
</dbReference>
<dbReference type="RefSeq" id="WP_091375241.1">
    <property type="nucleotide sequence ID" value="NZ_FNDV01000002.1"/>
</dbReference>
<protein>
    <submittedName>
        <fullName evidence="2">Glutamate mutase subunit S</fullName>
    </submittedName>
</protein>
<dbReference type="EMBL" id="FNJB01000005">
    <property type="protein sequence ID" value="SDO92741.1"/>
    <property type="molecule type" value="Genomic_DNA"/>
</dbReference>
<dbReference type="InterPro" id="IPR006158">
    <property type="entry name" value="Cobalamin-bd"/>
</dbReference>
<dbReference type="AlphaFoldDB" id="A0A1H0NJD8"/>
<proteinExistence type="predicted"/>
<dbReference type="SUPFAM" id="SSF52242">
    <property type="entry name" value="Cobalamin (vitamin B12)-binding domain"/>
    <property type="match status" value="1"/>
</dbReference>